<reference evidence="2" key="3">
    <citation type="submission" date="2015-06" db="UniProtKB">
        <authorList>
            <consortium name="EnsemblMetazoa"/>
        </authorList>
    </citation>
    <scope>IDENTIFICATION</scope>
</reference>
<dbReference type="AlphaFoldDB" id="T1EUH9"/>
<reference evidence="3" key="1">
    <citation type="submission" date="2012-12" db="EMBL/GenBank/DDBJ databases">
        <authorList>
            <person name="Hellsten U."/>
            <person name="Grimwood J."/>
            <person name="Chapman J.A."/>
            <person name="Shapiro H."/>
            <person name="Aerts A."/>
            <person name="Otillar R.P."/>
            <person name="Terry A.Y."/>
            <person name="Boore J.L."/>
            <person name="Simakov O."/>
            <person name="Marletaz F."/>
            <person name="Cho S.-J."/>
            <person name="Edsinger-Gonzales E."/>
            <person name="Havlak P."/>
            <person name="Kuo D.-H."/>
            <person name="Larsson T."/>
            <person name="Lv J."/>
            <person name="Arendt D."/>
            <person name="Savage R."/>
            <person name="Osoegawa K."/>
            <person name="de Jong P."/>
            <person name="Lindberg D.R."/>
            <person name="Seaver E.C."/>
            <person name="Weisblat D.A."/>
            <person name="Putnam N.H."/>
            <person name="Grigoriev I.V."/>
            <person name="Rokhsar D.S."/>
        </authorList>
    </citation>
    <scope>NUCLEOTIDE SEQUENCE</scope>
</reference>
<dbReference type="RefSeq" id="XP_009025830.1">
    <property type="nucleotide sequence ID" value="XM_009027582.1"/>
</dbReference>
<dbReference type="GeneID" id="20200229"/>
<sequence>MIRMYDGEENININDQLVEPAQQSMQEHNNINVSSNKNNCNNINNNCFNTLSSNPDYHSNTNMTNDNINNCDDISTSNNSRNCGRCSKSCSDNKRNNIHTNKNKKIDHSILRPKVQSSPHSKKRNMIHRTCHLTNAYENKNGKVKLEVN</sequence>
<dbReference type="InParanoid" id="T1EUH9"/>
<proteinExistence type="predicted"/>
<dbReference type="CTD" id="20200229"/>
<dbReference type="EnsemblMetazoa" id="HelroT163807">
    <property type="protein sequence ID" value="HelroP163807"/>
    <property type="gene ID" value="HelroG163807"/>
</dbReference>
<dbReference type="EMBL" id="KB097495">
    <property type="protein sequence ID" value="ESN96711.1"/>
    <property type="molecule type" value="Genomic_DNA"/>
</dbReference>
<evidence type="ECO:0000313" key="2">
    <source>
        <dbReference type="EnsemblMetazoa" id="HelroP163807"/>
    </source>
</evidence>
<dbReference type="EMBL" id="AMQM01001463">
    <property type="status" value="NOT_ANNOTATED_CDS"/>
    <property type="molecule type" value="Genomic_DNA"/>
</dbReference>
<keyword evidence="3" id="KW-1185">Reference proteome</keyword>
<accession>T1EUH9</accession>
<dbReference type="KEGG" id="hro:HELRODRAFT_163807"/>
<gene>
    <name evidence="2" type="primary">20200229</name>
    <name evidence="1" type="ORF">HELRODRAFT_163807</name>
</gene>
<protein>
    <submittedName>
        <fullName evidence="1 2">Uncharacterized protein</fullName>
    </submittedName>
</protein>
<name>T1EUH9_HELRO</name>
<evidence type="ECO:0000313" key="1">
    <source>
        <dbReference type="EMBL" id="ESN96711.1"/>
    </source>
</evidence>
<organism evidence="2 3">
    <name type="scientific">Helobdella robusta</name>
    <name type="common">Californian leech</name>
    <dbReference type="NCBI Taxonomy" id="6412"/>
    <lineage>
        <taxon>Eukaryota</taxon>
        <taxon>Metazoa</taxon>
        <taxon>Spiralia</taxon>
        <taxon>Lophotrochozoa</taxon>
        <taxon>Annelida</taxon>
        <taxon>Clitellata</taxon>
        <taxon>Hirudinea</taxon>
        <taxon>Rhynchobdellida</taxon>
        <taxon>Glossiphoniidae</taxon>
        <taxon>Helobdella</taxon>
    </lineage>
</organism>
<dbReference type="Proteomes" id="UP000015101">
    <property type="component" value="Unassembled WGS sequence"/>
</dbReference>
<dbReference type="HOGENOM" id="CLU_1751706_0_0_1"/>
<reference evidence="1 3" key="2">
    <citation type="journal article" date="2013" name="Nature">
        <title>Insights into bilaterian evolution from three spiralian genomes.</title>
        <authorList>
            <person name="Simakov O."/>
            <person name="Marletaz F."/>
            <person name="Cho S.J."/>
            <person name="Edsinger-Gonzales E."/>
            <person name="Havlak P."/>
            <person name="Hellsten U."/>
            <person name="Kuo D.H."/>
            <person name="Larsson T."/>
            <person name="Lv J."/>
            <person name="Arendt D."/>
            <person name="Savage R."/>
            <person name="Osoegawa K."/>
            <person name="de Jong P."/>
            <person name="Grimwood J."/>
            <person name="Chapman J.A."/>
            <person name="Shapiro H."/>
            <person name="Aerts A."/>
            <person name="Otillar R.P."/>
            <person name="Terry A.Y."/>
            <person name="Boore J.L."/>
            <person name="Grigoriev I.V."/>
            <person name="Lindberg D.R."/>
            <person name="Seaver E.C."/>
            <person name="Weisblat D.A."/>
            <person name="Putnam N.H."/>
            <person name="Rokhsar D.S."/>
        </authorList>
    </citation>
    <scope>NUCLEOTIDE SEQUENCE</scope>
</reference>
<evidence type="ECO:0000313" key="3">
    <source>
        <dbReference type="Proteomes" id="UP000015101"/>
    </source>
</evidence>